<keyword evidence="3" id="KW-1185">Reference proteome</keyword>
<feature type="compositionally biased region" description="Low complexity" evidence="1">
    <location>
        <begin position="211"/>
        <end position="229"/>
    </location>
</feature>
<organism evidence="2 3">
    <name type="scientific">Hyaloperonospora brassicae</name>
    <name type="common">Brassica downy mildew</name>
    <name type="synonym">Peronospora brassicae</name>
    <dbReference type="NCBI Taxonomy" id="162125"/>
    <lineage>
        <taxon>Eukaryota</taxon>
        <taxon>Sar</taxon>
        <taxon>Stramenopiles</taxon>
        <taxon>Oomycota</taxon>
        <taxon>Peronosporomycetes</taxon>
        <taxon>Peronosporales</taxon>
        <taxon>Peronosporaceae</taxon>
        <taxon>Hyaloperonospora</taxon>
    </lineage>
</organism>
<name>A0AAV0U533_HYABA</name>
<proteinExistence type="predicted"/>
<protein>
    <recommendedName>
        <fullName evidence="4">PDZ domain-containing protein</fullName>
    </recommendedName>
</protein>
<feature type="compositionally biased region" description="Acidic residues" evidence="1">
    <location>
        <begin position="414"/>
        <end position="435"/>
    </location>
</feature>
<sequence>MSPSPLTAYSSNKSAYGLPPVSSGDAPLSAERAMMDEIRSKLERTQRRLARNAPSSATSVPSSMSRKSVYSSSPSPIEPSSRRSSTFRSPAVPFDTAHSGASSSQAPRRQHALPLSSNRRPFGPTSTTTTSSSAATTDLASSMRYAQYKSRSKYAASAATFDTDPLNGGPPVMSTPYLVYSSSRVPMSNGSARADGPSSREGRAPQALSTAPSALRSGSAARPPSSRVRFQGHEARDRLDAAPEDDAARESERKRRQALVKEREARHVRHREQELQRSYESGPLSPIATATRGRRADNPPNSAIKLSAYDAMAHSTVGQRQRRSSIGPSPPKSDIQVAAFDEVRPRRRSSQDADEHEELGRRDAVDAMARGVATEAARERAHRVAEQERVKTTSGKGAPLRVVPRRGVERDDVYTESDDDGGDTSAYETDDSYDFSDFDTDATDVSSRRRVVAPNARAVEAADGDVMDLGEKKRANKCEQVDEDEGSASCSTTDLSTVEGSEEELQPVSRLTAKDLALHALGRASTLSDLGSPVSSLNSNGESVTTKQTAAQKACTPAPTSYTPTSSAFPSARALERRPVSATTGRLRDNRMARATPPTSVSSYVRRSRSRAPMDLKNHLPPSIGVLSGLSSGSSTFSIDPSCFYEVTWKSGEFAFSVQRVYTDEDEYEFDDRADEPQLFLRMLLNTERSVCKSFRDVRVGDVLIRVGDTNVSDLGLEGSGTVLTKFFAKLMAQTPIRLTFQRMSPSDWEGGVEL</sequence>
<gene>
    <name evidence="2" type="ORF">HBR001_LOCUS5394</name>
</gene>
<reference evidence="2" key="1">
    <citation type="submission" date="2022-12" db="EMBL/GenBank/DDBJ databases">
        <authorList>
            <person name="Webb A."/>
        </authorList>
    </citation>
    <scope>NUCLEOTIDE SEQUENCE</scope>
    <source>
        <strain evidence="2">Hp1</strain>
    </source>
</reference>
<evidence type="ECO:0000313" key="3">
    <source>
        <dbReference type="Proteomes" id="UP001162031"/>
    </source>
</evidence>
<dbReference type="Proteomes" id="UP001162031">
    <property type="component" value="Unassembled WGS sequence"/>
</dbReference>
<feature type="compositionally biased region" description="Basic and acidic residues" evidence="1">
    <location>
        <begin position="341"/>
        <end position="365"/>
    </location>
</feature>
<feature type="compositionally biased region" description="Low complexity" evidence="1">
    <location>
        <begin position="53"/>
        <end position="89"/>
    </location>
</feature>
<accession>A0AAV0U533</accession>
<feature type="region of interest" description="Disordered" evidence="1">
    <location>
        <begin position="555"/>
        <end position="575"/>
    </location>
</feature>
<feature type="compositionally biased region" description="Polar residues" evidence="1">
    <location>
        <begin position="316"/>
        <end position="327"/>
    </location>
</feature>
<evidence type="ECO:0008006" key="4">
    <source>
        <dbReference type="Google" id="ProtNLM"/>
    </source>
</evidence>
<feature type="region of interest" description="Disordered" evidence="1">
    <location>
        <begin position="44"/>
        <end position="135"/>
    </location>
</feature>
<feature type="compositionally biased region" description="Basic and acidic residues" evidence="1">
    <location>
        <begin position="231"/>
        <end position="277"/>
    </location>
</feature>
<dbReference type="EMBL" id="CANTFL010001133">
    <property type="protein sequence ID" value="CAI5732035.1"/>
    <property type="molecule type" value="Genomic_DNA"/>
</dbReference>
<feature type="region of interest" description="Disordered" evidence="1">
    <location>
        <begin position="1"/>
        <end position="32"/>
    </location>
</feature>
<feature type="compositionally biased region" description="Basic and acidic residues" evidence="1">
    <location>
        <begin position="376"/>
        <end position="391"/>
    </location>
</feature>
<feature type="compositionally biased region" description="Polar residues" evidence="1">
    <location>
        <begin position="1"/>
        <end position="14"/>
    </location>
</feature>
<feature type="compositionally biased region" description="Low complexity" evidence="1">
    <location>
        <begin position="125"/>
        <end position="135"/>
    </location>
</feature>
<evidence type="ECO:0000256" key="1">
    <source>
        <dbReference type="SAM" id="MobiDB-lite"/>
    </source>
</evidence>
<feature type="region of interest" description="Disordered" evidence="1">
    <location>
        <begin position="186"/>
        <end position="435"/>
    </location>
</feature>
<comment type="caution">
    <text evidence="2">The sequence shown here is derived from an EMBL/GenBank/DDBJ whole genome shotgun (WGS) entry which is preliminary data.</text>
</comment>
<feature type="compositionally biased region" description="Low complexity" evidence="1">
    <location>
        <begin position="555"/>
        <end position="572"/>
    </location>
</feature>
<dbReference type="AlphaFoldDB" id="A0AAV0U533"/>
<evidence type="ECO:0000313" key="2">
    <source>
        <dbReference type="EMBL" id="CAI5732035.1"/>
    </source>
</evidence>